<comment type="caution">
    <text evidence="3">The sequence shown here is derived from an EMBL/GenBank/DDBJ whole genome shotgun (WGS) entry which is preliminary data.</text>
</comment>
<gene>
    <name evidence="3" type="ORF">ABVT43_17780</name>
</gene>
<keyword evidence="2" id="KW-0812">Transmembrane</keyword>
<keyword evidence="2" id="KW-1133">Transmembrane helix</keyword>
<accession>A0ABV2BYI5</accession>
<dbReference type="Pfam" id="PF20567">
    <property type="entry name" value="DUF6776"/>
    <property type="match status" value="1"/>
</dbReference>
<evidence type="ECO:0000313" key="4">
    <source>
        <dbReference type="Proteomes" id="UP001548189"/>
    </source>
</evidence>
<keyword evidence="2" id="KW-0472">Membrane</keyword>
<protein>
    <submittedName>
        <fullName evidence="3">DUF6776 family protein</fullName>
    </submittedName>
</protein>
<proteinExistence type="predicted"/>
<dbReference type="InterPro" id="IPR046703">
    <property type="entry name" value="DUF6776"/>
</dbReference>
<dbReference type="EMBL" id="JBEVCJ010000032">
    <property type="protein sequence ID" value="MET1256998.1"/>
    <property type="molecule type" value="Genomic_DNA"/>
</dbReference>
<evidence type="ECO:0000256" key="1">
    <source>
        <dbReference type="SAM" id="Coils"/>
    </source>
</evidence>
<organism evidence="3 4">
    <name type="scientific">Aliikangiella maris</name>
    <dbReference type="NCBI Taxonomy" id="3162458"/>
    <lineage>
        <taxon>Bacteria</taxon>
        <taxon>Pseudomonadati</taxon>
        <taxon>Pseudomonadota</taxon>
        <taxon>Gammaproteobacteria</taxon>
        <taxon>Oceanospirillales</taxon>
        <taxon>Pleioneaceae</taxon>
        <taxon>Aliikangiella</taxon>
    </lineage>
</organism>
<name>A0ABV2BYI5_9GAMM</name>
<feature type="transmembrane region" description="Helical" evidence="2">
    <location>
        <begin position="14"/>
        <end position="34"/>
    </location>
</feature>
<evidence type="ECO:0000313" key="3">
    <source>
        <dbReference type="EMBL" id="MET1256998.1"/>
    </source>
</evidence>
<reference evidence="3 4" key="1">
    <citation type="submission" date="2024-06" db="EMBL/GenBank/DDBJ databases">
        <authorList>
            <person name="Li F."/>
        </authorList>
    </citation>
    <scope>NUCLEOTIDE SEQUENCE [LARGE SCALE GENOMIC DNA]</scope>
    <source>
        <strain evidence="3 4">GXAS 311</strain>
    </source>
</reference>
<keyword evidence="4" id="KW-1185">Reference proteome</keyword>
<feature type="coiled-coil region" evidence="1">
    <location>
        <begin position="43"/>
        <end position="112"/>
    </location>
</feature>
<dbReference type="Proteomes" id="UP001548189">
    <property type="component" value="Unassembled WGS sequence"/>
</dbReference>
<evidence type="ECO:0000256" key="2">
    <source>
        <dbReference type="SAM" id="Phobius"/>
    </source>
</evidence>
<sequence>MKHSGLIITQQKTMGWYVGFGLIALILLVISYYLGQYFALAEQENARQRANFLEKELKKFQQAYQEVNEHLVMQTQSAKVDNLSNQQLVETVKNLQQVQQELESELRFYRNIMAPELDAQGLTIAEFDVDKTVTGVPKFKLVLTQAGKQEQFLKGEVKLRLIGKLQGIDKEYTFDELGAFGAKDFEFQFRYFQNIEGELSLPEGFTAESVFIQAKTRGLRKNQTVQKQVNWNS</sequence>
<keyword evidence="1" id="KW-0175">Coiled coil</keyword>
<dbReference type="RefSeq" id="WP_353897581.1">
    <property type="nucleotide sequence ID" value="NZ_JBEVCJ010000032.1"/>
</dbReference>